<dbReference type="PROSITE" id="PS51318">
    <property type="entry name" value="TAT"/>
    <property type="match status" value="1"/>
</dbReference>
<evidence type="ECO:0000313" key="24">
    <source>
        <dbReference type="Proteomes" id="UP000254794"/>
    </source>
</evidence>
<dbReference type="GO" id="GO:0046872">
    <property type="term" value="F:metal ion binding"/>
    <property type="evidence" value="ECO:0007669"/>
    <property type="project" value="UniProtKB-KW"/>
</dbReference>
<comment type="subcellular location">
    <subcellularLocation>
        <location evidence="2">Cell membrane</location>
        <topology evidence="2">Single-pass membrane protein</topology>
    </subcellularLocation>
</comment>
<proteinExistence type="inferred from homology"/>
<evidence type="ECO:0000256" key="2">
    <source>
        <dbReference type="ARBA" id="ARBA00004162"/>
    </source>
</evidence>
<keyword evidence="9 20" id="KW-0812">Transmembrane</keyword>
<evidence type="ECO:0000256" key="12">
    <source>
        <dbReference type="ARBA" id="ARBA00022967"/>
    </source>
</evidence>
<sequence>MTDDNEHTPDVLLSQEEIDEKRRKFLLTATGVLGGIGAACALTPFISSWLPSAKAQAAGAPVEVDLSKLEPGQQATIEWRGRPVWIIRRTKAMLEQLAGAENQLRDPESLVEQQPSYAKNKYRSIKPEYLVLVGICTHLGCSPKYTPQVNELGPNWRGGFYCPCHGSTFDLAGRVFKGVPAPINLEVPPYRFVNDHVIIIGEDEQQG</sequence>
<accession>A0A378JN90</accession>
<keyword evidence="14 20" id="KW-1133">Transmembrane helix</keyword>
<dbReference type="InterPro" id="IPR017941">
    <property type="entry name" value="Rieske_2Fe-2S"/>
</dbReference>
<dbReference type="GO" id="GO:0005886">
    <property type="term" value="C:plasma membrane"/>
    <property type="evidence" value="ECO:0007669"/>
    <property type="project" value="UniProtKB-SubCell"/>
</dbReference>
<dbReference type="InterPro" id="IPR019470">
    <property type="entry name" value="Ubiq_cytC_Rdtase_Fe-S_su_TAT"/>
</dbReference>
<comment type="similarity">
    <text evidence="3">Belongs to the Rieske iron-sulfur protein family.</text>
</comment>
<keyword evidence="7 20" id="KW-0813">Transport</keyword>
<evidence type="ECO:0000259" key="22">
    <source>
        <dbReference type="PROSITE" id="PS51296"/>
    </source>
</evidence>
<dbReference type="InterPro" id="IPR005805">
    <property type="entry name" value="Rieske_Fe-S_prot_C"/>
</dbReference>
<keyword evidence="23" id="KW-0560">Oxidoreductase</keyword>
<evidence type="ECO:0000256" key="7">
    <source>
        <dbReference type="ARBA" id="ARBA00022448"/>
    </source>
</evidence>
<organism evidence="23 24">
    <name type="scientific">Legionella busanensis</name>
    <dbReference type="NCBI Taxonomy" id="190655"/>
    <lineage>
        <taxon>Bacteria</taxon>
        <taxon>Pseudomonadati</taxon>
        <taxon>Pseudomonadota</taxon>
        <taxon>Gammaproteobacteria</taxon>
        <taxon>Legionellales</taxon>
        <taxon>Legionellaceae</taxon>
        <taxon>Legionella</taxon>
    </lineage>
</organism>
<dbReference type="CDD" id="cd03470">
    <property type="entry name" value="Rieske_cytochrome_bc1"/>
    <property type="match status" value="1"/>
</dbReference>
<evidence type="ECO:0000256" key="14">
    <source>
        <dbReference type="ARBA" id="ARBA00022989"/>
    </source>
</evidence>
<comment type="function">
    <text evidence="1">Component of the ubiquinol-cytochrome c reductase complex (complex III or cytochrome b-c1 complex), which is a respiratory chain that generates an electrochemical potential coupled to ATP synthesis.</text>
</comment>
<dbReference type="SUPFAM" id="SSF50022">
    <property type="entry name" value="ISP domain"/>
    <property type="match status" value="1"/>
</dbReference>
<keyword evidence="11" id="KW-0479">Metal-binding</keyword>
<keyword evidence="17 20" id="KW-0472">Membrane</keyword>
<evidence type="ECO:0000256" key="21">
    <source>
        <dbReference type="RuleBase" id="RU004497"/>
    </source>
</evidence>
<feature type="transmembrane region" description="Helical" evidence="20">
    <location>
        <begin position="25"/>
        <end position="46"/>
    </location>
</feature>
<comment type="catalytic activity">
    <reaction evidence="19 20">
        <text>a quinol + 2 Fe(III)-[cytochrome c](out) = a quinone + 2 Fe(II)-[cytochrome c](out) + 2 H(+)(out)</text>
        <dbReference type="Rhea" id="RHEA:11484"/>
        <dbReference type="Rhea" id="RHEA-COMP:10350"/>
        <dbReference type="Rhea" id="RHEA-COMP:14399"/>
        <dbReference type="ChEBI" id="CHEBI:15378"/>
        <dbReference type="ChEBI" id="CHEBI:24646"/>
        <dbReference type="ChEBI" id="CHEBI:29033"/>
        <dbReference type="ChEBI" id="CHEBI:29034"/>
        <dbReference type="ChEBI" id="CHEBI:132124"/>
        <dbReference type="EC" id="7.1.1.8"/>
    </reaction>
</comment>
<dbReference type="Gene3D" id="1.20.5.510">
    <property type="entry name" value="Single helix bin"/>
    <property type="match status" value="1"/>
</dbReference>
<gene>
    <name evidence="23" type="primary">petA</name>
    <name evidence="23" type="ORF">NCTC13316_02663</name>
</gene>
<dbReference type="Pfam" id="PF10399">
    <property type="entry name" value="UCR_Fe-S_N"/>
    <property type="match status" value="1"/>
</dbReference>
<evidence type="ECO:0000256" key="3">
    <source>
        <dbReference type="ARBA" id="ARBA00010651"/>
    </source>
</evidence>
<dbReference type="PROSITE" id="PS51296">
    <property type="entry name" value="RIESKE"/>
    <property type="match status" value="1"/>
</dbReference>
<evidence type="ECO:0000256" key="4">
    <source>
        <dbReference type="ARBA" id="ARBA00011649"/>
    </source>
</evidence>
<comment type="cofactor">
    <cofactor evidence="20">
        <name>[2Fe-2S] cluster</name>
        <dbReference type="ChEBI" id="CHEBI:190135"/>
    </cofactor>
    <text evidence="20">Binds 1 [2Fe-2S] cluster per subunit.</text>
</comment>
<evidence type="ECO:0000256" key="11">
    <source>
        <dbReference type="ARBA" id="ARBA00022723"/>
    </source>
</evidence>
<dbReference type="EMBL" id="UGOD01000001">
    <property type="protein sequence ID" value="STX52547.1"/>
    <property type="molecule type" value="Genomic_DNA"/>
</dbReference>
<dbReference type="RefSeq" id="WP_115332099.1">
    <property type="nucleotide sequence ID" value="NZ_CAAAHP010000006.1"/>
</dbReference>
<evidence type="ECO:0000256" key="13">
    <source>
        <dbReference type="ARBA" id="ARBA00022982"/>
    </source>
</evidence>
<protein>
    <recommendedName>
        <fullName evidence="6 20">Ubiquinol-cytochrome c reductase iron-sulfur subunit</fullName>
        <ecNumber evidence="5 20">7.1.1.8</ecNumber>
    </recommendedName>
</protein>
<dbReference type="InterPro" id="IPR006317">
    <property type="entry name" value="Ubiquinol_cyt_c_Rdtase_Fe-S-su"/>
</dbReference>
<evidence type="ECO:0000313" key="23">
    <source>
        <dbReference type="EMBL" id="STX52547.1"/>
    </source>
</evidence>
<evidence type="ECO:0000256" key="15">
    <source>
        <dbReference type="ARBA" id="ARBA00023004"/>
    </source>
</evidence>
<dbReference type="PRINTS" id="PR00162">
    <property type="entry name" value="RIESKE"/>
</dbReference>
<evidence type="ECO:0000256" key="17">
    <source>
        <dbReference type="ARBA" id="ARBA00023136"/>
    </source>
</evidence>
<dbReference type="NCBIfam" id="TIGR01416">
    <property type="entry name" value="Rieske_proteo"/>
    <property type="match status" value="1"/>
</dbReference>
<dbReference type="InterPro" id="IPR014349">
    <property type="entry name" value="Rieske_Fe-S_prot"/>
</dbReference>
<evidence type="ECO:0000256" key="18">
    <source>
        <dbReference type="ARBA" id="ARBA00023157"/>
    </source>
</evidence>
<name>A0A378JN90_9GAMM</name>
<dbReference type="Gene3D" id="2.102.10.10">
    <property type="entry name" value="Rieske [2Fe-2S] iron-sulphur domain"/>
    <property type="match status" value="1"/>
</dbReference>
<keyword evidence="10" id="KW-0001">2Fe-2S</keyword>
<dbReference type="EC" id="7.1.1.8" evidence="5 20"/>
<evidence type="ECO:0000256" key="8">
    <source>
        <dbReference type="ARBA" id="ARBA00022475"/>
    </source>
</evidence>
<comment type="miscellaneous">
    <text evidence="20">The Rieske protein is a high potential 2Fe-2S protein.</text>
</comment>
<keyword evidence="24" id="KW-1185">Reference proteome</keyword>
<keyword evidence="15" id="KW-0408">Iron</keyword>
<keyword evidence="12" id="KW-1278">Translocase</keyword>
<dbReference type="GO" id="GO:0051537">
    <property type="term" value="F:2 iron, 2 sulfur cluster binding"/>
    <property type="evidence" value="ECO:0007669"/>
    <property type="project" value="UniProtKB-KW"/>
</dbReference>
<evidence type="ECO:0000256" key="20">
    <source>
        <dbReference type="RuleBase" id="RU004494"/>
    </source>
</evidence>
<evidence type="ECO:0000256" key="10">
    <source>
        <dbReference type="ARBA" id="ARBA00022714"/>
    </source>
</evidence>
<evidence type="ECO:0000256" key="9">
    <source>
        <dbReference type="ARBA" id="ARBA00022692"/>
    </source>
</evidence>
<dbReference type="GO" id="GO:0016491">
    <property type="term" value="F:oxidoreductase activity"/>
    <property type="evidence" value="ECO:0007669"/>
    <property type="project" value="UniProtKB-KW"/>
</dbReference>
<dbReference type="InterPro" id="IPR006311">
    <property type="entry name" value="TAT_signal"/>
</dbReference>
<evidence type="ECO:0000256" key="5">
    <source>
        <dbReference type="ARBA" id="ARBA00012951"/>
    </source>
</evidence>
<evidence type="ECO:0000256" key="1">
    <source>
        <dbReference type="ARBA" id="ARBA00002444"/>
    </source>
</evidence>
<keyword evidence="16" id="KW-0411">Iron-sulfur</keyword>
<evidence type="ECO:0000256" key="6">
    <source>
        <dbReference type="ARBA" id="ARBA00019816"/>
    </source>
</evidence>
<feature type="domain" description="Rieske" evidence="22">
    <location>
        <begin position="96"/>
        <end position="199"/>
    </location>
</feature>
<keyword evidence="13 20" id="KW-0249">Electron transport</keyword>
<comment type="subunit">
    <text evidence="4 21">The main subunits of complex b-c1 are: cytochrome b, cytochrome c1 and the Rieske protein.</text>
</comment>
<dbReference type="OrthoDB" id="9767869at2"/>
<evidence type="ECO:0000256" key="19">
    <source>
        <dbReference type="ARBA" id="ARBA00029351"/>
    </source>
</evidence>
<keyword evidence="18" id="KW-1015">Disulfide bond</keyword>
<dbReference type="Pfam" id="PF00355">
    <property type="entry name" value="Rieske"/>
    <property type="match status" value="1"/>
</dbReference>
<dbReference type="AlphaFoldDB" id="A0A378JN90"/>
<keyword evidence="8" id="KW-1003">Cell membrane</keyword>
<dbReference type="PANTHER" id="PTHR10134">
    <property type="entry name" value="CYTOCHROME B-C1 COMPLEX SUBUNIT RIESKE, MITOCHONDRIAL"/>
    <property type="match status" value="1"/>
</dbReference>
<dbReference type="Proteomes" id="UP000254794">
    <property type="component" value="Unassembled WGS sequence"/>
</dbReference>
<dbReference type="InterPro" id="IPR036922">
    <property type="entry name" value="Rieske_2Fe-2S_sf"/>
</dbReference>
<evidence type="ECO:0000256" key="16">
    <source>
        <dbReference type="ARBA" id="ARBA00023014"/>
    </source>
</evidence>
<reference evidence="23 24" key="1">
    <citation type="submission" date="2018-06" db="EMBL/GenBank/DDBJ databases">
        <authorList>
            <consortium name="Pathogen Informatics"/>
            <person name="Doyle S."/>
        </authorList>
    </citation>
    <scope>NUCLEOTIDE SEQUENCE [LARGE SCALE GENOMIC DNA]</scope>
    <source>
        <strain evidence="23 24">NCTC13316</strain>
    </source>
</reference>
<dbReference type="GO" id="GO:0008121">
    <property type="term" value="F:quinol-cytochrome-c reductase activity"/>
    <property type="evidence" value="ECO:0007669"/>
    <property type="project" value="UniProtKB-EC"/>
</dbReference>